<protein>
    <recommendedName>
        <fullName evidence="6">RING-type domain-containing protein</fullName>
    </recommendedName>
</protein>
<dbReference type="EMBL" id="GL883015">
    <property type="protein sequence ID" value="EGG19259.1"/>
    <property type="molecule type" value="Genomic_DNA"/>
</dbReference>
<organism evidence="7 8">
    <name type="scientific">Cavenderia fasciculata</name>
    <name type="common">Slime mold</name>
    <name type="synonym">Dictyostelium fasciculatum</name>
    <dbReference type="NCBI Taxonomy" id="261658"/>
    <lineage>
        <taxon>Eukaryota</taxon>
        <taxon>Amoebozoa</taxon>
        <taxon>Evosea</taxon>
        <taxon>Eumycetozoa</taxon>
        <taxon>Dictyostelia</taxon>
        <taxon>Acytosteliales</taxon>
        <taxon>Cavenderiaceae</taxon>
        <taxon>Cavenderia</taxon>
    </lineage>
</organism>
<gene>
    <name evidence="7" type="ORF">DFA_02045</name>
</gene>
<dbReference type="RefSeq" id="XP_004357530.1">
    <property type="nucleotide sequence ID" value="XM_004357473.1"/>
</dbReference>
<dbReference type="Gene3D" id="3.30.40.10">
    <property type="entry name" value="Zinc/RING finger domain, C3HC4 (zinc finger)"/>
    <property type="match status" value="1"/>
</dbReference>
<dbReference type="InterPro" id="IPR013083">
    <property type="entry name" value="Znf_RING/FYVE/PHD"/>
</dbReference>
<dbReference type="PROSITE" id="PS50089">
    <property type="entry name" value="ZF_RING_2"/>
    <property type="match status" value="1"/>
</dbReference>
<sequence length="1107" mass="128218">MLSISGKESIRYNVECSKDFSDFTLQVEEYVDSANSRIRRDNADLNSHHRTTLSIFNPILSMFQSLLTFNNNGSNTASGSLGNGDDESLHAMLLYNNPSGQPPFSETTTTFEQRYRANLAEHFPVNFELLQKESFVERFYGTDIFPHQIEGLPTFHCNIPVPPKARGVWQFEVTVSHSPIMVGWVAFHNPDNVGGTGETPQTLTYVSILFEKTKSMYVQSGDVVTCVLDIEQRRMTTFTKGHYFSEQTFTPSMLKTPPGHSIFFIPVLSFQHGKCSPNYGTFPHVNQYKDASPLITYPILSFTRTYYQNVILAKLLKLIDLSPTFFNESKFILLATPILTDLIDSLNVYTISTFFYPVLENLILNYKQSTIDLFLNLIETFNIDQSIYNRFISVLFSRITYLLKTQVDLKRNINVLKVVERLMTSPITQQSIFSNRLSNEILQCILNQRQVCFFEYLTLKKKNDKKTSKQLQSNYILLKNQSRQIQYRIVKLLLSSKDTIIEKHGKSVNQLTLEWFERIVSNHFSHSKKIASGSISEQLNFSTLSNLYYIVLMCIEPLLVSAQSNVQQFPESFFYLNNCDRQRVGGVYSFLKKNFVIDQYDQQNNGLEPIMSTDQQLYNIATSLLQISLCTQFSLIKNYLTLFYLESNAIDAITDLAHLTKKREEVEQYKHKIHFFKNEVLELSVYPQLVWRHVSFTASLFIKVLDSHVFEFMYDYYLSTIFCEFCHLIDWDEKEAFTNYNLETTNQVLTILFRKHDQIVDRETKQQSIDLIWVLLRRPNFYSILTNHPDFEYFVQGLLMRLSDTDLTILTVLTSKQFKNFSKIFQKLCIENPNSLLKLLNSMFSNISENIESKVEVKIRLQVFEYLCTNFSELILGNQTSMLIIGQFLTYIMDKLLLHPNSTGTSYYAIFVQLLEPIYNLYKGSNQPFLDAFTRVPPEIVPIIKAIAINSGVSPIQKTILVELFTTLSKPIAPTRSPSIHDELGNSMDNNICLICYVYDCNRIFEPCKHTSCHHCITRHLLTKKTCFFCRKEITNVNVLKTEQLEDGKDENVKQEQEEQEVKDGIELLIRKEEEKEKDVKDNVNNNNNNNNNGAEQEVEEEENDKI</sequence>
<feature type="domain" description="RING-type" evidence="6">
    <location>
        <begin position="993"/>
        <end position="1031"/>
    </location>
</feature>
<evidence type="ECO:0000259" key="6">
    <source>
        <dbReference type="PROSITE" id="PS50089"/>
    </source>
</evidence>
<dbReference type="InterPro" id="IPR001841">
    <property type="entry name" value="Znf_RING"/>
</dbReference>
<evidence type="ECO:0000256" key="2">
    <source>
        <dbReference type="ARBA" id="ARBA00022771"/>
    </source>
</evidence>
<dbReference type="PANTHER" id="PTHR13363:SF5">
    <property type="entry name" value="E3 UBIQUITIN-PROTEIN LIGASE RNF123"/>
    <property type="match status" value="1"/>
</dbReference>
<dbReference type="GO" id="GO:0008270">
    <property type="term" value="F:zinc ion binding"/>
    <property type="evidence" value="ECO:0007669"/>
    <property type="project" value="UniProtKB-KW"/>
</dbReference>
<dbReference type="OMA" id="SCHHCIT"/>
<dbReference type="GO" id="GO:0004842">
    <property type="term" value="F:ubiquitin-protein transferase activity"/>
    <property type="evidence" value="ECO:0007669"/>
    <property type="project" value="InterPro"/>
</dbReference>
<accession>F4PYJ3</accession>
<feature type="compositionally biased region" description="Acidic residues" evidence="5">
    <location>
        <begin position="1097"/>
        <end position="1107"/>
    </location>
</feature>
<evidence type="ECO:0000256" key="5">
    <source>
        <dbReference type="SAM" id="MobiDB-lite"/>
    </source>
</evidence>
<dbReference type="STRING" id="1054147.F4PYJ3"/>
<dbReference type="Gene3D" id="2.60.120.920">
    <property type="match status" value="1"/>
</dbReference>
<evidence type="ECO:0000256" key="4">
    <source>
        <dbReference type="PROSITE-ProRule" id="PRU00175"/>
    </source>
</evidence>
<name>F4PYJ3_CACFS</name>
<keyword evidence="3" id="KW-0862">Zinc</keyword>
<feature type="compositionally biased region" description="Basic and acidic residues" evidence="5">
    <location>
        <begin position="1073"/>
        <end position="1082"/>
    </location>
</feature>
<dbReference type="SUPFAM" id="SSF57850">
    <property type="entry name" value="RING/U-box"/>
    <property type="match status" value="1"/>
</dbReference>
<dbReference type="Pfam" id="PF13920">
    <property type="entry name" value="zf-C3HC4_3"/>
    <property type="match status" value="1"/>
</dbReference>
<dbReference type="Proteomes" id="UP000007797">
    <property type="component" value="Unassembled WGS sequence"/>
</dbReference>
<dbReference type="OrthoDB" id="258495at2759"/>
<keyword evidence="2 4" id="KW-0863">Zinc-finger</keyword>
<dbReference type="PANTHER" id="PTHR13363">
    <property type="entry name" value="RING FINGER AND SRY DOMAIN-CONTAINING"/>
    <property type="match status" value="1"/>
</dbReference>
<dbReference type="InterPro" id="IPR045129">
    <property type="entry name" value="RNF123/RKP/RSPRY1"/>
</dbReference>
<dbReference type="GO" id="GO:0051603">
    <property type="term" value="P:proteolysis involved in protein catabolic process"/>
    <property type="evidence" value="ECO:0007669"/>
    <property type="project" value="TreeGrafter"/>
</dbReference>
<feature type="region of interest" description="Disordered" evidence="5">
    <location>
        <begin position="1073"/>
        <end position="1107"/>
    </location>
</feature>
<feature type="compositionally biased region" description="Low complexity" evidence="5">
    <location>
        <begin position="1083"/>
        <end position="1096"/>
    </location>
</feature>
<evidence type="ECO:0000313" key="7">
    <source>
        <dbReference type="EMBL" id="EGG19259.1"/>
    </source>
</evidence>
<keyword evidence="8" id="KW-1185">Reference proteome</keyword>
<evidence type="ECO:0000256" key="1">
    <source>
        <dbReference type="ARBA" id="ARBA00022723"/>
    </source>
</evidence>
<dbReference type="CDD" id="cd16541">
    <property type="entry name" value="RING-HC_RNF123"/>
    <property type="match status" value="1"/>
</dbReference>
<dbReference type="GO" id="GO:0005737">
    <property type="term" value="C:cytoplasm"/>
    <property type="evidence" value="ECO:0007669"/>
    <property type="project" value="TreeGrafter"/>
</dbReference>
<dbReference type="InterPro" id="IPR043136">
    <property type="entry name" value="B30.2/SPRY_sf"/>
</dbReference>
<proteinExistence type="predicted"/>
<reference evidence="8" key="1">
    <citation type="journal article" date="2011" name="Genome Res.">
        <title>Phylogeny-wide analysis of social amoeba genomes highlights ancient origins for complex intercellular communication.</title>
        <authorList>
            <person name="Heidel A.J."/>
            <person name="Lawal H.M."/>
            <person name="Felder M."/>
            <person name="Schilde C."/>
            <person name="Helps N.R."/>
            <person name="Tunggal B."/>
            <person name="Rivero F."/>
            <person name="John U."/>
            <person name="Schleicher M."/>
            <person name="Eichinger L."/>
            <person name="Platzer M."/>
            <person name="Noegel A.A."/>
            <person name="Schaap P."/>
            <person name="Gloeckner G."/>
        </authorList>
    </citation>
    <scope>NUCLEOTIDE SEQUENCE [LARGE SCALE GENOMIC DNA]</scope>
    <source>
        <strain evidence="8">SH3</strain>
    </source>
</reference>
<evidence type="ECO:0000313" key="8">
    <source>
        <dbReference type="Proteomes" id="UP000007797"/>
    </source>
</evidence>
<dbReference type="AlphaFoldDB" id="F4PYJ3"/>
<dbReference type="KEGG" id="dfa:DFA_02045"/>
<evidence type="ECO:0000256" key="3">
    <source>
        <dbReference type="ARBA" id="ARBA00022833"/>
    </source>
</evidence>
<dbReference type="GeneID" id="14871447"/>
<keyword evidence="1" id="KW-0479">Metal-binding</keyword>